<evidence type="ECO:0000313" key="1">
    <source>
        <dbReference type="EMBL" id="MCU6695615.1"/>
    </source>
</evidence>
<reference evidence="1 2" key="1">
    <citation type="journal article" date="2021" name="ISME Commun">
        <title>Automated analysis of genomic sequences facilitates high-throughput and comprehensive description of bacteria.</title>
        <authorList>
            <person name="Hitch T.C.A."/>
        </authorList>
    </citation>
    <scope>NUCLEOTIDE SEQUENCE [LARGE SCALE GENOMIC DNA]</scope>
    <source>
        <strain evidence="1 2">Sanger_04</strain>
    </source>
</reference>
<accession>A0ABT2RTH2</accession>
<sequence length="163" mass="18851">MKQFAALQKGGHMGILMGDIKTRGKLFSMLLEICKPGTVEQVIVKTQHNCVSDQTHYAKASFIRTVHEYLLILRKDFPYILDYQMVKTEKLDIRNSASATWKDVVAAALGKIGAPAELKMIYDEIEGYKRCDSNRFWKEKIRQTLQRYPCFRQNDTTWEIVNA</sequence>
<gene>
    <name evidence="1" type="ORF">OCV63_01725</name>
</gene>
<keyword evidence="2" id="KW-1185">Reference proteome</keyword>
<comment type="caution">
    <text evidence="1">The sequence shown here is derived from an EMBL/GenBank/DDBJ whole genome shotgun (WGS) entry which is preliminary data.</text>
</comment>
<evidence type="ECO:0000313" key="2">
    <source>
        <dbReference type="Proteomes" id="UP001652461"/>
    </source>
</evidence>
<protein>
    <submittedName>
        <fullName evidence="1">Uncharacterized protein</fullName>
    </submittedName>
</protein>
<organism evidence="1 2">
    <name type="scientific">Laedolimicola ammoniilytica</name>
    <dbReference type="NCBI Taxonomy" id="2981771"/>
    <lineage>
        <taxon>Bacteria</taxon>
        <taxon>Bacillati</taxon>
        <taxon>Bacillota</taxon>
        <taxon>Clostridia</taxon>
        <taxon>Lachnospirales</taxon>
        <taxon>Lachnospiraceae</taxon>
        <taxon>Laedolimicola</taxon>
    </lineage>
</organism>
<dbReference type="EMBL" id="JAOQKC010000002">
    <property type="protein sequence ID" value="MCU6695615.1"/>
    <property type="molecule type" value="Genomic_DNA"/>
</dbReference>
<dbReference type="Proteomes" id="UP001652461">
    <property type="component" value="Unassembled WGS sequence"/>
</dbReference>
<name>A0ABT2RTH2_9FIRM</name>
<proteinExistence type="predicted"/>